<sequence length="116" mass="13191">MSKSRPKDSGDNIKFKCYHCHVSGHYKKDCSRRRGGGSSSARIFVNEEESYESAGELTVTSWELEKSWVMESGCSYHIYLDARPETGVEKIQFEVEPSTDEREEEDETQVPDESGS</sequence>
<feature type="domain" description="CCHC-type" evidence="3">
    <location>
        <begin position="16"/>
        <end position="30"/>
    </location>
</feature>
<dbReference type="GO" id="GO:0008270">
    <property type="term" value="F:zinc ion binding"/>
    <property type="evidence" value="ECO:0007669"/>
    <property type="project" value="UniProtKB-KW"/>
</dbReference>
<evidence type="ECO:0000313" key="4">
    <source>
        <dbReference type="EMBL" id="MCI11201.1"/>
    </source>
</evidence>
<dbReference type="PROSITE" id="PS50158">
    <property type="entry name" value="ZF_CCHC"/>
    <property type="match status" value="1"/>
</dbReference>
<name>A0A392PGH6_9FABA</name>
<feature type="compositionally biased region" description="Acidic residues" evidence="2">
    <location>
        <begin position="97"/>
        <end position="116"/>
    </location>
</feature>
<dbReference type="Gene3D" id="4.10.60.10">
    <property type="entry name" value="Zinc finger, CCHC-type"/>
    <property type="match status" value="1"/>
</dbReference>
<dbReference type="Proteomes" id="UP000265520">
    <property type="component" value="Unassembled WGS sequence"/>
</dbReference>
<reference evidence="4 5" key="1">
    <citation type="journal article" date="2018" name="Front. Plant Sci.">
        <title>Red Clover (Trifolium pratense) and Zigzag Clover (T. medium) - A Picture of Genomic Similarities and Differences.</title>
        <authorList>
            <person name="Dluhosova J."/>
            <person name="Istvanek J."/>
            <person name="Nedelnik J."/>
            <person name="Repkova J."/>
        </authorList>
    </citation>
    <scope>NUCLEOTIDE SEQUENCE [LARGE SCALE GENOMIC DNA]</scope>
    <source>
        <strain evidence="5">cv. 10/8</strain>
        <tissue evidence="4">Leaf</tissue>
    </source>
</reference>
<organism evidence="4 5">
    <name type="scientific">Trifolium medium</name>
    <dbReference type="NCBI Taxonomy" id="97028"/>
    <lineage>
        <taxon>Eukaryota</taxon>
        <taxon>Viridiplantae</taxon>
        <taxon>Streptophyta</taxon>
        <taxon>Embryophyta</taxon>
        <taxon>Tracheophyta</taxon>
        <taxon>Spermatophyta</taxon>
        <taxon>Magnoliopsida</taxon>
        <taxon>eudicotyledons</taxon>
        <taxon>Gunneridae</taxon>
        <taxon>Pentapetalae</taxon>
        <taxon>rosids</taxon>
        <taxon>fabids</taxon>
        <taxon>Fabales</taxon>
        <taxon>Fabaceae</taxon>
        <taxon>Papilionoideae</taxon>
        <taxon>50 kb inversion clade</taxon>
        <taxon>NPAAA clade</taxon>
        <taxon>Hologalegina</taxon>
        <taxon>IRL clade</taxon>
        <taxon>Trifolieae</taxon>
        <taxon>Trifolium</taxon>
    </lineage>
</organism>
<keyword evidence="1" id="KW-0479">Metal-binding</keyword>
<evidence type="ECO:0000313" key="5">
    <source>
        <dbReference type="Proteomes" id="UP000265520"/>
    </source>
</evidence>
<dbReference type="InterPro" id="IPR036875">
    <property type="entry name" value="Znf_CCHC_sf"/>
</dbReference>
<keyword evidence="5" id="KW-1185">Reference proteome</keyword>
<feature type="region of interest" description="Disordered" evidence="2">
    <location>
        <begin position="94"/>
        <end position="116"/>
    </location>
</feature>
<keyword evidence="1" id="KW-0862">Zinc</keyword>
<comment type="caution">
    <text evidence="4">The sequence shown here is derived from an EMBL/GenBank/DDBJ whole genome shotgun (WGS) entry which is preliminary data.</text>
</comment>
<dbReference type="InterPro" id="IPR001878">
    <property type="entry name" value="Znf_CCHC"/>
</dbReference>
<protein>
    <submittedName>
        <fullName evidence="4">Acylamino-acid-releasing enzyme</fullName>
    </submittedName>
</protein>
<keyword evidence="1" id="KW-0863">Zinc-finger</keyword>
<accession>A0A392PGH6</accession>
<dbReference type="SUPFAM" id="SSF57756">
    <property type="entry name" value="Retrovirus zinc finger-like domains"/>
    <property type="match status" value="1"/>
</dbReference>
<evidence type="ECO:0000256" key="1">
    <source>
        <dbReference type="PROSITE-ProRule" id="PRU00047"/>
    </source>
</evidence>
<dbReference type="AlphaFoldDB" id="A0A392PGH6"/>
<evidence type="ECO:0000259" key="3">
    <source>
        <dbReference type="PROSITE" id="PS50158"/>
    </source>
</evidence>
<dbReference type="EMBL" id="LXQA010079234">
    <property type="protein sequence ID" value="MCI11201.1"/>
    <property type="molecule type" value="Genomic_DNA"/>
</dbReference>
<dbReference type="GO" id="GO:0003676">
    <property type="term" value="F:nucleic acid binding"/>
    <property type="evidence" value="ECO:0007669"/>
    <property type="project" value="InterPro"/>
</dbReference>
<evidence type="ECO:0000256" key="2">
    <source>
        <dbReference type="SAM" id="MobiDB-lite"/>
    </source>
</evidence>
<proteinExistence type="predicted"/>